<evidence type="ECO:0000313" key="1">
    <source>
        <dbReference type="EMBL" id="OWA50156.1"/>
    </source>
</evidence>
<proteinExistence type="predicted"/>
<comment type="caution">
    <text evidence="1">The sequence shown here is derived from an EMBL/GenBank/DDBJ whole genome shotgun (WGS) entry which is preliminary data.</text>
</comment>
<dbReference type="Gene3D" id="3.40.50.2300">
    <property type="match status" value="1"/>
</dbReference>
<sequence length="72" mass="8182">MTDAHYVYVVTEVMSAPSTFGNLTWRQGNQSDQVARRAFQSVIVLQSVDETSSDITTQVTKKELAIEFRRRS</sequence>
<accession>A0A9X6NGB3</accession>
<dbReference type="AlphaFoldDB" id="A0A9X6NGB3"/>
<gene>
    <name evidence="1" type="ORF">BV898_14681</name>
</gene>
<name>A0A9X6NGB3_HYPEX</name>
<dbReference type="Proteomes" id="UP000192578">
    <property type="component" value="Unassembled WGS sequence"/>
</dbReference>
<dbReference type="EMBL" id="MTYJ01000183">
    <property type="protein sequence ID" value="OWA50156.1"/>
    <property type="molecule type" value="Genomic_DNA"/>
</dbReference>
<reference evidence="2" key="1">
    <citation type="submission" date="2017-01" db="EMBL/GenBank/DDBJ databases">
        <title>Comparative genomics of anhydrobiosis in the tardigrade Hypsibius dujardini.</title>
        <authorList>
            <person name="Yoshida Y."/>
            <person name="Koutsovoulos G."/>
            <person name="Laetsch D."/>
            <person name="Stevens L."/>
            <person name="Kumar S."/>
            <person name="Horikawa D."/>
            <person name="Ishino K."/>
            <person name="Komine S."/>
            <person name="Tomita M."/>
            <person name="Blaxter M."/>
            <person name="Arakawa K."/>
        </authorList>
    </citation>
    <scope>NUCLEOTIDE SEQUENCE [LARGE SCALE GENOMIC DNA]</scope>
    <source>
        <strain evidence="2">Z151</strain>
    </source>
</reference>
<evidence type="ECO:0000313" key="2">
    <source>
        <dbReference type="Proteomes" id="UP000192578"/>
    </source>
</evidence>
<keyword evidence="2" id="KW-1185">Reference proteome</keyword>
<organism evidence="1 2">
    <name type="scientific">Hypsibius exemplaris</name>
    <name type="common">Freshwater tardigrade</name>
    <dbReference type="NCBI Taxonomy" id="2072580"/>
    <lineage>
        <taxon>Eukaryota</taxon>
        <taxon>Metazoa</taxon>
        <taxon>Ecdysozoa</taxon>
        <taxon>Tardigrada</taxon>
        <taxon>Eutardigrada</taxon>
        <taxon>Parachela</taxon>
        <taxon>Hypsibioidea</taxon>
        <taxon>Hypsibiidae</taxon>
        <taxon>Hypsibius</taxon>
    </lineage>
</organism>
<protein>
    <submittedName>
        <fullName evidence="1">Uncharacterized protein</fullName>
    </submittedName>
</protein>